<dbReference type="PaxDb" id="3702-AT2G01800.1"/>
<feature type="compositionally biased region" description="Basic residues" evidence="1">
    <location>
        <begin position="268"/>
        <end position="280"/>
    </location>
</feature>
<reference evidence="5" key="5">
    <citation type="submission" date="2011-02" db="EMBL/GenBank/DDBJ databases">
        <authorList>
            <consortium name="TAIR"/>
            <person name="Swarbreck D."/>
            <person name="Lamesch P."/>
            <person name="Wilks C."/>
            <person name="Huala E."/>
        </authorList>
    </citation>
    <scope>NUCLEOTIDE SEQUENCE</scope>
</reference>
<protein>
    <submittedName>
        <fullName evidence="5">COP1-interacting protein-like protein</fullName>
    </submittedName>
    <submittedName>
        <fullName evidence="4">COP1-interacting protein-related</fullName>
    </submittedName>
</protein>
<dbReference type="EMBL" id="AC006069">
    <property type="protein sequence ID" value="AAD12713.1"/>
    <property type="molecule type" value="Genomic_DNA"/>
</dbReference>
<sequence>MSGRNESQCVFVKTSIDTRLALLLDSDDSVYAFKEKICKEHEQCFPSVGNITISALKVNLGGNDYHLSDCTILKTALQGLRNKDWFLSVDLVRVEEKGELQIGEVVEKKARKRKSKSDNKSIKKPSIETPTEAKGLESGEGNVTKMGENQHICDADQEGPVNGHTIDVEVKLDPVDGHTIDVEAKLDLSGTMEQDDLQKEVTNADLVMSDQDKDLEKDNLLAELHQTTDDAEKEEIIGLVNATPEAIENETEMSAKEKDGDEEAKSEKPKKKKRAKKVKTPTKEDGLVASSSRNAEEDGVARDP</sequence>
<evidence type="ECO:0000313" key="2">
    <source>
        <dbReference type="Araport" id="AT2G01800"/>
    </source>
</evidence>
<evidence type="ECO:0000256" key="1">
    <source>
        <dbReference type="SAM" id="MobiDB-lite"/>
    </source>
</evidence>
<accession>Q9ZUA8</accession>
<evidence type="ECO:0000313" key="5">
    <source>
        <dbReference type="EMBL" id="AEC05499.1"/>
    </source>
</evidence>
<feature type="compositionally biased region" description="Basic and acidic residues" evidence="1">
    <location>
        <begin position="253"/>
        <end position="267"/>
    </location>
</feature>
<evidence type="ECO:0000313" key="3">
    <source>
        <dbReference type="EMBL" id="AAD12713.1"/>
    </source>
</evidence>
<dbReference type="EMBL" id="DQ056521">
    <property type="protein sequence ID" value="AAY78677.1"/>
    <property type="molecule type" value="mRNA"/>
</dbReference>
<dbReference type="Araport" id="AT2G01800"/>
<dbReference type="STRING" id="3702.Q9ZUA8"/>
<feature type="compositionally biased region" description="Basic and acidic residues" evidence="1">
    <location>
        <begin position="294"/>
        <end position="304"/>
    </location>
</feature>
<feature type="region of interest" description="Disordered" evidence="1">
    <location>
        <begin position="240"/>
        <end position="304"/>
    </location>
</feature>
<dbReference type="Proteomes" id="UP000006548">
    <property type="component" value="Chromosome 2"/>
</dbReference>
<dbReference type="EMBL" id="CP002685">
    <property type="protein sequence ID" value="AEC05499.1"/>
    <property type="molecule type" value="Genomic_DNA"/>
</dbReference>
<feature type="region of interest" description="Disordered" evidence="1">
    <location>
        <begin position="108"/>
        <end position="144"/>
    </location>
</feature>
<name>Q9ZUA8_ARATH</name>
<dbReference type="iPTMnet" id="Q9ZUA8"/>
<dbReference type="AlphaFoldDB" id="Q9ZUA8"/>
<reference evidence="5" key="6">
    <citation type="submission" date="2016-05" db="EMBL/GenBank/DDBJ databases">
        <authorList>
            <person name="Krishnakumar V."/>
            <person name="Cheng C.-Y."/>
            <person name="Chan A.P."/>
            <person name="Schobel S."/>
            <person name="Kim M."/>
            <person name="Ferlanti E.S."/>
            <person name="Belyaeva I."/>
            <person name="Rosen B.D."/>
            <person name="Micklem G."/>
            <person name="Miller J.R."/>
            <person name="Vaughn M."/>
            <person name="Town C.D."/>
        </authorList>
    </citation>
    <scope>NUCLEOTIDE SEQUENCE</scope>
</reference>
<dbReference type="PIR" id="C84429">
    <property type="entry name" value="C84429"/>
</dbReference>
<reference evidence="4" key="4">
    <citation type="submission" date="2005-05" db="EMBL/GenBank/DDBJ databases">
        <authorList>
            <person name="Underwood B.A."/>
            <person name="Xiao Y."/>
            <person name="Moskal W."/>
            <person name="Monaghan E."/>
            <person name="Wang W."/>
            <person name="Redman J."/>
            <person name="Wu H.C."/>
            <person name="Utterback T."/>
            <person name="Town C.D."/>
        </authorList>
    </citation>
    <scope>NUCLEOTIDE SEQUENCE</scope>
</reference>
<gene>
    <name evidence="2 4" type="ordered locus">At2g01800</name>
    <name evidence="5" type="ORF">T8O11.3</name>
    <name evidence="5" type="ORF">T8O11_3</name>
</gene>
<dbReference type="GeneID" id="814711"/>
<reference evidence="3" key="3">
    <citation type="submission" date="2002-02" db="EMBL/GenBank/DDBJ databases">
        <authorList>
            <person name="Town C.D."/>
            <person name="Kaul S."/>
        </authorList>
    </citation>
    <scope>NUCLEOTIDE SEQUENCE</scope>
</reference>
<evidence type="ECO:0000313" key="4">
    <source>
        <dbReference type="EMBL" id="AAY78677.1"/>
    </source>
</evidence>
<organism evidence="3">
    <name type="scientific">Arabidopsis thaliana</name>
    <name type="common">Mouse-ear cress</name>
    <dbReference type="NCBI Taxonomy" id="3702"/>
    <lineage>
        <taxon>Eukaryota</taxon>
        <taxon>Viridiplantae</taxon>
        <taxon>Streptophyta</taxon>
        <taxon>Embryophyta</taxon>
        <taxon>Tracheophyta</taxon>
        <taxon>Spermatophyta</taxon>
        <taxon>Magnoliopsida</taxon>
        <taxon>eudicotyledons</taxon>
        <taxon>Gunneridae</taxon>
        <taxon>Pentapetalae</taxon>
        <taxon>rosids</taxon>
        <taxon>malvids</taxon>
        <taxon>Brassicales</taxon>
        <taxon>Brassicaceae</taxon>
        <taxon>Camelineae</taxon>
        <taxon>Arabidopsis</taxon>
    </lineage>
</organism>
<dbReference type="TAIR" id="AT2G01800"/>
<proteinExistence type="evidence at transcript level"/>
<reference evidence="3" key="2">
    <citation type="submission" date="2000-03" db="EMBL/GenBank/DDBJ databases">
        <authorList>
            <person name="Lin X."/>
            <person name="Kaul S."/>
            <person name="Shea T.P."/>
            <person name="Fujii C.Y."/>
            <person name="Shen M."/>
            <person name="VanAken S.E."/>
            <person name="Barnstead M.E."/>
            <person name="Mason T.M."/>
            <person name="Bowman C.L."/>
            <person name="Ronning C.M."/>
            <person name="Benito M.-I."/>
            <person name="Carrera A.J."/>
            <person name="Creasy T.H."/>
            <person name="Buell C.R."/>
            <person name="Town C.D."/>
            <person name="Nierman W.C."/>
            <person name="Fraser C.M."/>
            <person name="Venter J.C."/>
        </authorList>
    </citation>
    <scope>NUCLEOTIDE SEQUENCE</scope>
</reference>
<evidence type="ECO:0000313" key="6">
    <source>
        <dbReference type="Proteomes" id="UP000006548"/>
    </source>
</evidence>
<keyword evidence="6" id="KW-1185">Reference proteome</keyword>
<dbReference type="ExpressionAtlas" id="Q9ZUA8">
    <property type="expression patterns" value="baseline and differential"/>
</dbReference>
<reference evidence="6" key="7">
    <citation type="journal article" date="2017" name="Plant J.">
        <title>Araport11: a complete reannotation of the Arabidopsis thaliana reference genome.</title>
        <authorList>
            <person name="Cheng C.Y."/>
            <person name="Krishnakumar V."/>
            <person name="Chan A.P."/>
            <person name="Thibaud-Nissen F."/>
            <person name="Schobel S."/>
            <person name="Town C.D."/>
        </authorList>
    </citation>
    <scope>GENOME REANNOTATION</scope>
    <source>
        <strain evidence="6">cv. Columbia</strain>
    </source>
</reference>
<reference evidence="5 6" key="1">
    <citation type="journal article" date="1999" name="Nature">
        <title>Sequence and analysis of chromosome 2 of the plant Arabidopsis thaliana.</title>
        <authorList>
            <person name="Lin X."/>
            <person name="Kaul S."/>
            <person name="Rounsley S."/>
            <person name="Shea T.P."/>
            <person name="Benito M.I."/>
            <person name="Town C.D."/>
            <person name="Fujii C.Y."/>
            <person name="Mason T."/>
            <person name="Bowman C.L."/>
            <person name="Barnstead M."/>
            <person name="Feldblyum T.V."/>
            <person name="Buell C.R."/>
            <person name="Ketchum K.A."/>
            <person name="Lee J."/>
            <person name="Ronning C.M."/>
            <person name="Koo H.L."/>
            <person name="Moffat K.S."/>
            <person name="Cronin L.A."/>
            <person name="Shen M."/>
            <person name="Pai G."/>
            <person name="Van Aken S."/>
            <person name="Umayam L."/>
            <person name="Tallon L.J."/>
            <person name="Gill J.E."/>
            <person name="Adams M.D."/>
            <person name="Carrera A.J."/>
            <person name="Creasy T.H."/>
            <person name="Goodman H.M."/>
            <person name="Somerville C.R."/>
            <person name="Copenhaver G.P."/>
            <person name="Preuss D."/>
            <person name="Nierman W.C."/>
            <person name="White O."/>
            <person name="Eisen J.A."/>
            <person name="Salzberg S.L."/>
            <person name="Fraser C.M."/>
            <person name="Venter J.C."/>
        </authorList>
    </citation>
    <scope>NUCLEOTIDE SEQUENCE [LARGE SCALE GENOMIC DNA]</scope>
    <source>
        <strain evidence="6">cv. Columbia</strain>
    </source>
</reference>